<keyword evidence="2" id="KW-1185">Reference proteome</keyword>
<protein>
    <recommendedName>
        <fullName evidence="3">Transcriptional regulator</fullName>
    </recommendedName>
</protein>
<dbReference type="InterPro" id="IPR036388">
    <property type="entry name" value="WH-like_DNA-bd_sf"/>
</dbReference>
<organism evidence="1 2">
    <name type="scientific">Tetragenococcus muriaticus 3MR10-3</name>
    <dbReference type="NCBI Taxonomy" id="1302648"/>
    <lineage>
        <taxon>Bacteria</taxon>
        <taxon>Bacillati</taxon>
        <taxon>Bacillota</taxon>
        <taxon>Bacilli</taxon>
        <taxon>Lactobacillales</taxon>
        <taxon>Enterococcaceae</taxon>
        <taxon>Tetragenococcus</taxon>
    </lineage>
</organism>
<dbReference type="AlphaFoldDB" id="A0A091C4Q5"/>
<dbReference type="Proteomes" id="UP000029381">
    <property type="component" value="Unassembled WGS sequence"/>
</dbReference>
<dbReference type="EMBL" id="JPVT01000032">
    <property type="protein sequence ID" value="KFN92811.1"/>
    <property type="molecule type" value="Genomic_DNA"/>
</dbReference>
<evidence type="ECO:0000313" key="1">
    <source>
        <dbReference type="EMBL" id="KFN92811.1"/>
    </source>
</evidence>
<gene>
    <name evidence="1" type="ORF">TMU3MR103_0293</name>
</gene>
<evidence type="ECO:0008006" key="3">
    <source>
        <dbReference type="Google" id="ProtNLM"/>
    </source>
</evidence>
<comment type="caution">
    <text evidence="1">The sequence shown here is derived from an EMBL/GenBank/DDBJ whole genome shotgun (WGS) entry which is preliminary data.</text>
</comment>
<name>A0A091C4Q5_9ENTE</name>
<dbReference type="Gene3D" id="1.10.10.10">
    <property type="entry name" value="Winged helix-like DNA-binding domain superfamily/Winged helix DNA-binding domain"/>
    <property type="match status" value="1"/>
</dbReference>
<sequence>MKLKRSLEEAVCILLILAKEEGDNAVKSYWISQQLGVSDSYLKNDIT</sequence>
<accession>A0A091C4Q5</accession>
<reference evidence="1 2" key="1">
    <citation type="submission" date="2014-08" db="EMBL/GenBank/DDBJ databases">
        <title>Genome sequence of Tetragenococcus muriaticus.</title>
        <authorList>
            <person name="Chuea-nongthon C."/>
            <person name="Rodtong S."/>
            <person name="Yongsawatdigul J."/>
            <person name="Steele J.L."/>
            <person name="Liu X.-y."/>
            <person name="Speers J."/>
            <person name="Glasner J.D."/>
            <person name="Neeno-Eckwall E.C."/>
        </authorList>
    </citation>
    <scope>NUCLEOTIDE SEQUENCE [LARGE SCALE GENOMIC DNA]</scope>
    <source>
        <strain evidence="1 2">3MR10-3</strain>
    </source>
</reference>
<proteinExistence type="predicted"/>
<evidence type="ECO:0000313" key="2">
    <source>
        <dbReference type="Proteomes" id="UP000029381"/>
    </source>
</evidence>
<dbReference type="PATRIC" id="fig|1302648.3.peg.278"/>